<evidence type="ECO:0000256" key="3">
    <source>
        <dbReference type="ARBA" id="ARBA00021584"/>
    </source>
</evidence>
<keyword evidence="5" id="KW-0812">Transmembrane</keyword>
<evidence type="ECO:0000256" key="4">
    <source>
        <dbReference type="ARBA" id="ARBA00022640"/>
    </source>
</evidence>
<protein>
    <recommendedName>
        <fullName evidence="3">Uncharacterized protein ycf33</fullName>
    </recommendedName>
</protein>
<dbReference type="AlphaFoldDB" id="W0RYP9"/>
<dbReference type="RefSeq" id="YP_008965720.1">
    <property type="nucleotide sequence ID" value="NC_023133.1"/>
</dbReference>
<dbReference type="EMBL" id="MF401423">
    <property type="protein sequence ID" value="ATJ02918.1"/>
    <property type="molecule type" value="Genomic_DNA"/>
</dbReference>
<dbReference type="InterPro" id="IPR008470">
    <property type="entry name" value="Uncharacterised_Ycf33"/>
</dbReference>
<accession>W0RYP9</accession>
<gene>
    <name evidence="7" type="primary">ycf33</name>
</gene>
<dbReference type="Pfam" id="PF05421">
    <property type="entry name" value="DUF751"/>
    <property type="match status" value="1"/>
</dbReference>
<sequence length="66" mass="7652">MKDFIENVVRLMRFFLSSMLGLLVTVFGPFISLINSKNKFKNLLITFLSIFITLSMLFTLSKMLDL</sequence>
<keyword evidence="7" id="KW-0150">Chloroplast</keyword>
<reference evidence="6" key="2">
    <citation type="journal article" date="2017" name="Mitochondrial DNA Part B Resour">
        <title>Characterization of the complete plastid genome of Porphyridium purpureum strain CCMP1328.</title>
        <authorList>
            <person name="Bi G."/>
        </authorList>
    </citation>
    <scope>NUCLEOTIDE SEQUENCE</scope>
</reference>
<evidence type="ECO:0000256" key="5">
    <source>
        <dbReference type="SAM" id="Phobius"/>
    </source>
</evidence>
<geneLocation type="plastid" evidence="7"/>
<evidence type="ECO:0000256" key="2">
    <source>
        <dbReference type="ARBA" id="ARBA00010985"/>
    </source>
</evidence>
<keyword evidence="4 7" id="KW-0934">Plastid</keyword>
<keyword evidence="5" id="KW-0472">Membrane</keyword>
<dbReference type="GO" id="GO:0009536">
    <property type="term" value="C:plastid"/>
    <property type="evidence" value="ECO:0007669"/>
    <property type="project" value="UniProtKB-SubCell"/>
</dbReference>
<dbReference type="EMBL" id="AP012987">
    <property type="protein sequence ID" value="BAO23696.1"/>
    <property type="molecule type" value="Genomic_DNA"/>
</dbReference>
<feature type="transmembrane region" description="Helical" evidence="5">
    <location>
        <begin position="12"/>
        <end position="34"/>
    </location>
</feature>
<evidence type="ECO:0000313" key="6">
    <source>
        <dbReference type="EMBL" id="ATJ02918.1"/>
    </source>
</evidence>
<comment type="subcellular location">
    <subcellularLocation>
        <location evidence="1">Plastid</location>
    </subcellularLocation>
</comment>
<feature type="transmembrane region" description="Helical" evidence="5">
    <location>
        <begin position="40"/>
        <end position="60"/>
    </location>
</feature>
<proteinExistence type="inferred from homology"/>
<comment type="similarity">
    <text evidence="2">Belongs to the ycf33 family.</text>
</comment>
<reference evidence="7" key="1">
    <citation type="journal article" date="2014" name="J. Plant Res.">
        <title>Analysis of the complete plastid genome of the unicellular red alga Porphyridium purpureum.</title>
        <authorList>
            <person name="Tajima N."/>
            <person name="Sato S."/>
            <person name="Maruyama F."/>
            <person name="Kurokawa K."/>
            <person name="Ohta H."/>
            <person name="Tabata S."/>
            <person name="Sekine K."/>
            <person name="Moriyama T."/>
            <person name="Sato N."/>
        </authorList>
    </citation>
    <scope>NUCLEOTIDE SEQUENCE</scope>
</reference>
<organism evidence="7">
    <name type="scientific">Porphyridium purpureum</name>
    <name type="common">Red alga</name>
    <name type="synonym">Porphyridium cruentum</name>
    <dbReference type="NCBI Taxonomy" id="35688"/>
    <lineage>
        <taxon>Eukaryota</taxon>
        <taxon>Rhodophyta</taxon>
        <taxon>Bangiophyceae</taxon>
        <taxon>Porphyridiales</taxon>
        <taxon>Porphyridiaceae</taxon>
        <taxon>Porphyridium</taxon>
    </lineage>
</organism>
<evidence type="ECO:0000256" key="1">
    <source>
        <dbReference type="ARBA" id="ARBA00004474"/>
    </source>
</evidence>
<evidence type="ECO:0000313" key="7">
    <source>
        <dbReference type="EMBL" id="BAO23696.1"/>
    </source>
</evidence>
<name>W0RYP9_PORPP</name>
<keyword evidence="5" id="KW-1133">Transmembrane helix</keyword>
<dbReference type="GeneID" id="17964092"/>